<dbReference type="Gene3D" id="2.30.40.10">
    <property type="entry name" value="Urease, subunit C, domain 1"/>
    <property type="match status" value="1"/>
</dbReference>
<dbReference type="InterPro" id="IPR050287">
    <property type="entry name" value="MTA/SAH_deaminase"/>
</dbReference>
<feature type="compositionally biased region" description="Basic and acidic residues" evidence="2">
    <location>
        <begin position="483"/>
        <end position="493"/>
    </location>
</feature>
<feature type="domain" description="Amidohydrolase-related" evidence="3">
    <location>
        <begin position="54"/>
        <end position="365"/>
    </location>
</feature>
<dbReference type="InterPro" id="IPR032466">
    <property type="entry name" value="Metal_Hydrolase"/>
</dbReference>
<dbReference type="InterPro" id="IPR011059">
    <property type="entry name" value="Metal-dep_hydrolase_composite"/>
</dbReference>
<dbReference type="InterPro" id="IPR006680">
    <property type="entry name" value="Amidohydro-rel"/>
</dbReference>
<gene>
    <name evidence="4" type="ORF">SAMN05216554_3641</name>
</gene>
<dbReference type="GO" id="GO:0016810">
    <property type="term" value="F:hydrolase activity, acting on carbon-nitrogen (but not peptide) bonds"/>
    <property type="evidence" value="ECO:0007669"/>
    <property type="project" value="InterPro"/>
</dbReference>
<evidence type="ECO:0000256" key="2">
    <source>
        <dbReference type="SAM" id="MobiDB-lite"/>
    </source>
</evidence>
<feature type="region of interest" description="Disordered" evidence="2">
    <location>
        <begin position="480"/>
        <end position="501"/>
    </location>
</feature>
<evidence type="ECO:0000256" key="1">
    <source>
        <dbReference type="ARBA" id="ARBA00022801"/>
    </source>
</evidence>
<dbReference type="AlphaFoldDB" id="A0A1H3SS44"/>
<evidence type="ECO:0000313" key="4">
    <source>
        <dbReference type="EMBL" id="SDZ40782.1"/>
    </source>
</evidence>
<dbReference type="STRING" id="381665.SAMN05216554_3641"/>
<sequence length="501" mass="52167">MSGPENAFAGVWCATVVGEDGVEHDVRFEADGAGRIRHRAAQQQAQRGDLRLGTVLAGAGNAHSHAFHRALRGRTHDGGGDFWQWRDSMYAVAAALEPESSFTLARAVFAEMLVAGYTAVGEFHYLHHRPDGSAYPHAFEQALVAAATEVGIRLTLLDTAYLQAGPGRALEPAQRRFGDRDAAAYLSRWHALRELVPALGAALHSVRAVPPAAVAEIVAGLPSDVPLHIHLSEQPRENTEVLAAYGVSPTRLLADAGALSARTSVVHATHLDEADIALIGAAGATVVMCPTTEADLGDGIGPARALHDAGAVLALGSDQHAVIDPFLEVRGLEMHERLASGRRGVFSPAELVAASASGSYRALGLNRPSHPSAERPFGADESSPGPAVSPPGLDPASASAGRSSLQVGDPLDLVELATDTVRTVGARPAQLLLVATSADVRRVLVGGRVVADTGVLVGGAHPADLLREALAVIDSAHPPATRLDARERDRPGIRTEPGGTA</sequence>
<dbReference type="RefSeq" id="WP_245741651.1">
    <property type="nucleotide sequence ID" value="NZ_FNPZ01000004.1"/>
</dbReference>
<keyword evidence="1" id="KW-0378">Hydrolase</keyword>
<dbReference type="Pfam" id="PF01979">
    <property type="entry name" value="Amidohydro_1"/>
    <property type="match status" value="1"/>
</dbReference>
<dbReference type="PANTHER" id="PTHR43794:SF11">
    <property type="entry name" value="AMIDOHYDROLASE-RELATED DOMAIN-CONTAINING PROTEIN"/>
    <property type="match status" value="1"/>
</dbReference>
<reference evidence="4 5" key="1">
    <citation type="submission" date="2016-10" db="EMBL/GenBank/DDBJ databases">
        <authorList>
            <person name="de Groot N.N."/>
        </authorList>
    </citation>
    <scope>NUCLEOTIDE SEQUENCE [LARGE SCALE GENOMIC DNA]</scope>
    <source>
        <strain evidence="4 5">CGMCC 4.3491</strain>
    </source>
</reference>
<keyword evidence="5" id="KW-1185">Reference proteome</keyword>
<dbReference type="PANTHER" id="PTHR43794">
    <property type="entry name" value="AMINOHYDROLASE SSNA-RELATED"/>
    <property type="match status" value="1"/>
</dbReference>
<dbReference type="SUPFAM" id="SSF51556">
    <property type="entry name" value="Metallo-dependent hydrolases"/>
    <property type="match status" value="1"/>
</dbReference>
<protein>
    <submittedName>
        <fullName evidence="4">Formiminoglutamate deiminase</fullName>
    </submittedName>
</protein>
<evidence type="ECO:0000259" key="3">
    <source>
        <dbReference type="Pfam" id="PF01979"/>
    </source>
</evidence>
<dbReference type="Proteomes" id="UP000198891">
    <property type="component" value="Unassembled WGS sequence"/>
</dbReference>
<organism evidence="4 5">
    <name type="scientific">Herbiconiux ginsengi</name>
    <dbReference type="NCBI Taxonomy" id="381665"/>
    <lineage>
        <taxon>Bacteria</taxon>
        <taxon>Bacillati</taxon>
        <taxon>Actinomycetota</taxon>
        <taxon>Actinomycetes</taxon>
        <taxon>Micrococcales</taxon>
        <taxon>Microbacteriaceae</taxon>
        <taxon>Herbiconiux</taxon>
    </lineage>
</organism>
<dbReference type="EMBL" id="FNPZ01000004">
    <property type="protein sequence ID" value="SDZ40782.1"/>
    <property type="molecule type" value="Genomic_DNA"/>
</dbReference>
<feature type="region of interest" description="Disordered" evidence="2">
    <location>
        <begin position="363"/>
        <end position="404"/>
    </location>
</feature>
<evidence type="ECO:0000313" key="5">
    <source>
        <dbReference type="Proteomes" id="UP000198891"/>
    </source>
</evidence>
<name>A0A1H3SS44_9MICO</name>
<dbReference type="NCBIfam" id="NF006681">
    <property type="entry name" value="PRK09229.1-2"/>
    <property type="match status" value="1"/>
</dbReference>
<accession>A0A1H3SS44</accession>
<dbReference type="Gene3D" id="3.20.20.140">
    <property type="entry name" value="Metal-dependent hydrolases"/>
    <property type="match status" value="1"/>
</dbReference>
<proteinExistence type="predicted"/>